<dbReference type="AlphaFoldDB" id="A0A371BB87"/>
<feature type="transmembrane region" description="Helical" evidence="1">
    <location>
        <begin position="42"/>
        <end position="61"/>
    </location>
</feature>
<keyword evidence="1" id="KW-0812">Transmembrane</keyword>
<gene>
    <name evidence="2" type="ORF">DXH78_09900</name>
</gene>
<reference evidence="3" key="1">
    <citation type="submission" date="2018-08" db="EMBL/GenBank/DDBJ databases">
        <authorList>
            <person name="Kim S.-J."/>
            <person name="Jung G.-Y."/>
        </authorList>
    </citation>
    <scope>NUCLEOTIDE SEQUENCE [LARGE SCALE GENOMIC DNA]</scope>
    <source>
        <strain evidence="3">GY_H</strain>
    </source>
</reference>
<dbReference type="EMBL" id="QRGO01000001">
    <property type="protein sequence ID" value="RDV04848.1"/>
    <property type="molecule type" value="Genomic_DNA"/>
</dbReference>
<evidence type="ECO:0000313" key="2">
    <source>
        <dbReference type="EMBL" id="RDV04848.1"/>
    </source>
</evidence>
<sequence>MGCSDLSFGIALSLFFGTIVAVPVISYLILADAMAGLARAPWSLLIYAAFVIVGCALYLAAWRYGKGEQLPANAEEWHRFWRGHGPVLIIAAIPFVRRLWQVTSGSR</sequence>
<dbReference type="Proteomes" id="UP000263993">
    <property type="component" value="Unassembled WGS sequence"/>
</dbReference>
<feature type="transmembrane region" description="Helical" evidence="1">
    <location>
        <begin position="6"/>
        <end position="30"/>
    </location>
</feature>
<name>A0A371BB87_9BRAD</name>
<evidence type="ECO:0000256" key="1">
    <source>
        <dbReference type="SAM" id="Phobius"/>
    </source>
</evidence>
<comment type="caution">
    <text evidence="2">The sequence shown here is derived from an EMBL/GenBank/DDBJ whole genome shotgun (WGS) entry which is preliminary data.</text>
</comment>
<organism evidence="2 3">
    <name type="scientific">Undibacter mobilis</name>
    <dbReference type="NCBI Taxonomy" id="2292256"/>
    <lineage>
        <taxon>Bacteria</taxon>
        <taxon>Pseudomonadati</taxon>
        <taxon>Pseudomonadota</taxon>
        <taxon>Alphaproteobacteria</taxon>
        <taxon>Hyphomicrobiales</taxon>
        <taxon>Nitrobacteraceae</taxon>
        <taxon>Undibacter</taxon>
    </lineage>
</organism>
<evidence type="ECO:0000313" key="3">
    <source>
        <dbReference type="Proteomes" id="UP000263993"/>
    </source>
</evidence>
<accession>A0A371BB87</accession>
<proteinExistence type="predicted"/>
<protein>
    <submittedName>
        <fullName evidence="2">Uncharacterized protein</fullName>
    </submittedName>
</protein>
<keyword evidence="1" id="KW-1133">Transmembrane helix</keyword>
<keyword evidence="3" id="KW-1185">Reference proteome</keyword>
<keyword evidence="1" id="KW-0472">Membrane</keyword>